<evidence type="ECO:0000256" key="1">
    <source>
        <dbReference type="SAM" id="MobiDB-lite"/>
    </source>
</evidence>
<reference evidence="2" key="1">
    <citation type="submission" date="2022-11" db="EMBL/GenBank/DDBJ databases">
        <title>Minimal conservation of predation-associated metabolite biosynthetic gene clusters underscores biosynthetic potential of Myxococcota including descriptions for ten novel species: Archangium lansinium sp. nov., Myxococcus landrumus sp. nov., Nannocystis bai.</title>
        <authorList>
            <person name="Ahearne A."/>
            <person name="Stevens C."/>
            <person name="Dowd S."/>
        </authorList>
    </citation>
    <scope>NUCLEOTIDE SEQUENCE</scope>
    <source>
        <strain evidence="2">Fl3</strain>
    </source>
</reference>
<sequence length="349" mass="38587">MPSADEETVVHPYLTQRSRERAFLVDGTPWRWRREMPGFWSHAEVAALDDDALFTALADRGLVVTRTDVLAHIARMPAGGSAWRMSRIHWLPNISSRSLSAADRDFLGLAAVELWRRLRPDAPSLESLLAVLADAEDCQPGDRAGYLAGLIRFFAAVRSRGGPDGAGEIGGVVVPLGALRTRLVMFALDLVAEHPELGAAAIIETDHWADHVFADDGATERDFLARMLVLICNDLGRHSEAEQRLRAVLARRPDDRATRRLLAMQLHEHSEGERARLAEALELWDSSCDDDDDDDDDEREDFFRRTRDEIVESLRLHDAAVGAAASGPVPAMAAASVPEDSRPVPRQNE</sequence>
<feature type="region of interest" description="Disordered" evidence="1">
    <location>
        <begin position="326"/>
        <end position="349"/>
    </location>
</feature>
<proteinExistence type="predicted"/>
<dbReference type="EMBL" id="CP114040">
    <property type="protein sequence ID" value="WAS96687.1"/>
    <property type="molecule type" value="Genomic_DNA"/>
</dbReference>
<name>A0ABY7HBP3_9BACT</name>
<gene>
    <name evidence="2" type="ORF">O0S08_11100</name>
</gene>
<dbReference type="Proteomes" id="UP001164459">
    <property type="component" value="Chromosome"/>
</dbReference>
<evidence type="ECO:0000313" key="2">
    <source>
        <dbReference type="EMBL" id="WAS96687.1"/>
    </source>
</evidence>
<organism evidence="2 3">
    <name type="scientific">Nannocystis punicea</name>
    <dbReference type="NCBI Taxonomy" id="2995304"/>
    <lineage>
        <taxon>Bacteria</taxon>
        <taxon>Pseudomonadati</taxon>
        <taxon>Myxococcota</taxon>
        <taxon>Polyangia</taxon>
        <taxon>Nannocystales</taxon>
        <taxon>Nannocystaceae</taxon>
        <taxon>Nannocystis</taxon>
    </lineage>
</organism>
<feature type="compositionally biased region" description="Basic and acidic residues" evidence="1">
    <location>
        <begin position="339"/>
        <end position="349"/>
    </location>
</feature>
<dbReference type="RefSeq" id="WP_269039051.1">
    <property type="nucleotide sequence ID" value="NZ_CP114040.1"/>
</dbReference>
<evidence type="ECO:0000313" key="3">
    <source>
        <dbReference type="Proteomes" id="UP001164459"/>
    </source>
</evidence>
<accession>A0ABY7HBP3</accession>
<protein>
    <recommendedName>
        <fullName evidence="4">Tetratricopeptide repeat protein</fullName>
    </recommendedName>
</protein>
<keyword evidence="3" id="KW-1185">Reference proteome</keyword>
<evidence type="ECO:0008006" key="4">
    <source>
        <dbReference type="Google" id="ProtNLM"/>
    </source>
</evidence>
<feature type="compositionally biased region" description="Low complexity" evidence="1">
    <location>
        <begin position="326"/>
        <end position="338"/>
    </location>
</feature>